<accession>A0ABT9JXC8</accession>
<dbReference type="Proteomes" id="UP001225906">
    <property type="component" value="Unassembled WGS sequence"/>
</dbReference>
<evidence type="ECO:0000313" key="3">
    <source>
        <dbReference type="EMBL" id="MDP8568721.1"/>
    </source>
</evidence>
<dbReference type="Pfam" id="PF16220">
    <property type="entry name" value="DUF4880"/>
    <property type="match status" value="1"/>
</dbReference>
<dbReference type="Gene3D" id="2.60.120.1440">
    <property type="match status" value="1"/>
</dbReference>
<gene>
    <name evidence="3" type="ORF">Q9291_12755</name>
</gene>
<organism evidence="3 4">
    <name type="scientific">Methylophilus aquaticus</name>
    <dbReference type="NCBI Taxonomy" id="1971610"/>
    <lineage>
        <taxon>Bacteria</taxon>
        <taxon>Pseudomonadati</taxon>
        <taxon>Pseudomonadota</taxon>
        <taxon>Betaproteobacteria</taxon>
        <taxon>Nitrosomonadales</taxon>
        <taxon>Methylophilaceae</taxon>
        <taxon>Methylophilus</taxon>
    </lineage>
</organism>
<reference evidence="4" key="1">
    <citation type="journal article" date="2019" name="Int. J. Syst. Evol. Microbiol.">
        <title>The Global Catalogue of Microorganisms (GCM) 10K type strain sequencing project: providing services to taxonomists for standard genome sequencing and annotation.</title>
        <authorList>
            <consortium name="The Broad Institute Genomics Platform"/>
            <consortium name="The Broad Institute Genome Sequencing Center for Infectious Disease"/>
            <person name="Wu L."/>
            <person name="Ma J."/>
        </authorList>
    </citation>
    <scope>NUCLEOTIDE SEQUENCE [LARGE SCALE GENOMIC DNA]</scope>
    <source>
        <strain evidence="4">VKM B-3159</strain>
    </source>
</reference>
<feature type="domain" description="FecR protein" evidence="1">
    <location>
        <begin position="119"/>
        <end position="213"/>
    </location>
</feature>
<dbReference type="EMBL" id="JAVCAP010000031">
    <property type="protein sequence ID" value="MDP8568721.1"/>
    <property type="molecule type" value="Genomic_DNA"/>
</dbReference>
<dbReference type="InterPro" id="IPR006860">
    <property type="entry name" value="FecR"/>
</dbReference>
<dbReference type="PANTHER" id="PTHR30273:SF2">
    <property type="entry name" value="PROTEIN FECR"/>
    <property type="match status" value="1"/>
</dbReference>
<protein>
    <submittedName>
        <fullName evidence="3">FecR domain-containing protein</fullName>
    </submittedName>
</protein>
<dbReference type="Pfam" id="PF04773">
    <property type="entry name" value="FecR"/>
    <property type="match status" value="1"/>
</dbReference>
<evidence type="ECO:0000313" key="4">
    <source>
        <dbReference type="Proteomes" id="UP001225906"/>
    </source>
</evidence>
<name>A0ABT9JXC8_9PROT</name>
<sequence length="327" mass="36182">MQLPENAALQQAAEWFAILRSEQAKETDYLEWKVWLDADTAHQSAWVEVESIDATFKHMAGSGNPQAAKSALLTHASASRRHALKVLSLTGVSVITGLVVKRYSPWRDWLTNVVATHSEYQVAVGQTRLLTLAEGSRLWLNTNSHAEVRYSFALRRITLHTGELLIASAKDNSGIDRPLVVDTIHGRITAIGTRFTVKLNTHATYVAVFEGAVSVQAVNSGRAQVLKAGEQLQFDAQAMQAIQPAEKAREVWTRGILLADNRRLDDFMTEVSRYRTGRIIVSPKIAHLRIMGAFPISHTDLILTSIAESFPVTINHVGGMDIQLVEK</sequence>
<evidence type="ECO:0000259" key="1">
    <source>
        <dbReference type="Pfam" id="PF04773"/>
    </source>
</evidence>
<proteinExistence type="predicted"/>
<evidence type="ECO:0000259" key="2">
    <source>
        <dbReference type="Pfam" id="PF16220"/>
    </source>
</evidence>
<dbReference type="InterPro" id="IPR012373">
    <property type="entry name" value="Ferrdict_sens_TM"/>
</dbReference>
<dbReference type="PANTHER" id="PTHR30273">
    <property type="entry name" value="PERIPLASMIC SIGNAL SENSOR AND SIGMA FACTOR ACTIVATOR FECR-RELATED"/>
    <property type="match status" value="1"/>
</dbReference>
<keyword evidence="4" id="KW-1185">Reference proteome</keyword>
<dbReference type="InterPro" id="IPR032623">
    <property type="entry name" value="FecR_N"/>
</dbReference>
<comment type="caution">
    <text evidence="3">The sequence shown here is derived from an EMBL/GenBank/DDBJ whole genome shotgun (WGS) entry which is preliminary data.</text>
</comment>
<feature type="domain" description="FecR N-terminal" evidence="2">
    <location>
        <begin position="10"/>
        <end position="51"/>
    </location>
</feature>
<dbReference type="PIRSF" id="PIRSF018266">
    <property type="entry name" value="FecR"/>
    <property type="match status" value="1"/>
</dbReference>